<name>A0ABU8BNS5_9BRAD</name>
<dbReference type="InterPro" id="IPR039365">
    <property type="entry name" value="IS701-like"/>
</dbReference>
<dbReference type="InterPro" id="IPR012337">
    <property type="entry name" value="RNaseH-like_sf"/>
</dbReference>
<sequence>MAEWEDELERWLKPFLDRLGHKTRQRMCPLYVAGLIGPGDRKSVQPMAERLATGNYDQLHHFIADGVWDATPLESELLNQADRLVGGKDAVLVIDDTAMPKKGDRSVGVAAQYASSLGKTANCQTLVSLTLARGEVPVMVALRLFLPESWTANVSRLKHARVPIEYRTARSKPEIALAEVDRAMAANVRFGCVLADAGYGLSAPFRQGLTERGLAWAVGIPRHLKVYPVDVQLIWPITKVRGKPRKHHVPDILSIAAEQMLASAKWKTVSWRSGTKGRLKARFAAVRVRTADGPPQRIWDKGQQHLPGDEAWLIGEQRASGEKKYYLANLPAATDLRTLAATIKARWICEQAHQQLKEELGLDHFEGRSWQGLHRHALMTMIAYAFLQHRRLAYAGRKKKNQRASASANHARRTSRHRRPHPSAAVRAMSTLSETYP</sequence>
<dbReference type="InterPro" id="IPR038721">
    <property type="entry name" value="IS701-like_DDE_dom"/>
</dbReference>
<organism evidence="3 4">
    <name type="scientific">Bradyrhizobium algeriense</name>
    <dbReference type="NCBI Taxonomy" id="634784"/>
    <lineage>
        <taxon>Bacteria</taxon>
        <taxon>Pseudomonadati</taxon>
        <taxon>Pseudomonadota</taxon>
        <taxon>Alphaproteobacteria</taxon>
        <taxon>Hyphomicrobiales</taxon>
        <taxon>Nitrobacteraceae</taxon>
        <taxon>Bradyrhizobium</taxon>
    </lineage>
</organism>
<accession>A0ABU8BNS5</accession>
<protein>
    <submittedName>
        <fullName evidence="3">SRSO17 transposase</fullName>
    </submittedName>
</protein>
<evidence type="ECO:0000256" key="1">
    <source>
        <dbReference type="SAM" id="MobiDB-lite"/>
    </source>
</evidence>
<proteinExistence type="predicted"/>
<dbReference type="Pfam" id="PF13546">
    <property type="entry name" value="DDE_5"/>
    <property type="match status" value="1"/>
</dbReference>
<feature type="compositionally biased region" description="Basic residues" evidence="1">
    <location>
        <begin position="410"/>
        <end position="421"/>
    </location>
</feature>
<dbReference type="PANTHER" id="PTHR33627">
    <property type="entry name" value="TRANSPOSASE"/>
    <property type="match status" value="1"/>
</dbReference>
<dbReference type="NCBIfam" id="NF033540">
    <property type="entry name" value="transpos_IS701"/>
    <property type="match status" value="1"/>
</dbReference>
<dbReference type="EMBL" id="JAZHRV010000001">
    <property type="protein sequence ID" value="MEH2560220.1"/>
    <property type="molecule type" value="Genomic_DNA"/>
</dbReference>
<reference evidence="3 4" key="1">
    <citation type="submission" date="2024-02" db="EMBL/GenBank/DDBJ databases">
        <title>Adaptive strategies in a cosmopolitan and abundant soil bacterium.</title>
        <authorList>
            <person name="Carini P."/>
        </authorList>
    </citation>
    <scope>NUCLEOTIDE SEQUENCE [LARGE SCALE GENOMIC DNA]</scope>
    <source>
        <strain evidence="3 4">AZCC 1608</strain>
    </source>
</reference>
<dbReference type="PANTHER" id="PTHR33627:SF1">
    <property type="entry name" value="TRANSPOSASE"/>
    <property type="match status" value="1"/>
</dbReference>
<dbReference type="Proteomes" id="UP001364224">
    <property type="component" value="Unassembled WGS sequence"/>
</dbReference>
<comment type="caution">
    <text evidence="3">The sequence shown here is derived from an EMBL/GenBank/DDBJ whole genome shotgun (WGS) entry which is preliminary data.</text>
</comment>
<feature type="domain" description="Transposase IS701-like DDE" evidence="2">
    <location>
        <begin position="14"/>
        <end position="278"/>
    </location>
</feature>
<evidence type="ECO:0000259" key="2">
    <source>
        <dbReference type="Pfam" id="PF13546"/>
    </source>
</evidence>
<evidence type="ECO:0000313" key="4">
    <source>
        <dbReference type="Proteomes" id="UP001364224"/>
    </source>
</evidence>
<evidence type="ECO:0000313" key="3">
    <source>
        <dbReference type="EMBL" id="MEH2560220.1"/>
    </source>
</evidence>
<gene>
    <name evidence="3" type="ORF">V1286_007749</name>
</gene>
<dbReference type="SUPFAM" id="SSF53098">
    <property type="entry name" value="Ribonuclease H-like"/>
    <property type="match status" value="1"/>
</dbReference>
<feature type="region of interest" description="Disordered" evidence="1">
    <location>
        <begin position="397"/>
        <end position="437"/>
    </location>
</feature>
<keyword evidence="4" id="KW-1185">Reference proteome</keyword>